<dbReference type="InterPro" id="IPR036291">
    <property type="entry name" value="NAD(P)-bd_dom_sf"/>
</dbReference>
<comment type="caution">
    <text evidence="3">The sequence shown here is derived from an EMBL/GenBank/DDBJ whole genome shotgun (WGS) entry which is preliminary data.</text>
</comment>
<organism evidence="3 4">
    <name type="scientific">Seiridium unicorne</name>
    <dbReference type="NCBI Taxonomy" id="138068"/>
    <lineage>
        <taxon>Eukaryota</taxon>
        <taxon>Fungi</taxon>
        <taxon>Dikarya</taxon>
        <taxon>Ascomycota</taxon>
        <taxon>Pezizomycotina</taxon>
        <taxon>Sordariomycetes</taxon>
        <taxon>Xylariomycetidae</taxon>
        <taxon>Amphisphaeriales</taxon>
        <taxon>Sporocadaceae</taxon>
        <taxon>Seiridium</taxon>
    </lineage>
</organism>
<keyword evidence="2" id="KW-0560">Oxidoreductase</keyword>
<dbReference type="Gene3D" id="3.40.50.720">
    <property type="entry name" value="NAD(P)-binding Rossmann-like Domain"/>
    <property type="match status" value="1"/>
</dbReference>
<protein>
    <submittedName>
        <fullName evidence="3">Uncharacterized protein</fullName>
    </submittedName>
</protein>
<gene>
    <name evidence="3" type="ORF">SUNI508_01089</name>
</gene>
<accession>A0ABR2UX34</accession>
<dbReference type="EMBL" id="JARVKF010000330">
    <property type="protein sequence ID" value="KAK9419112.1"/>
    <property type="molecule type" value="Genomic_DNA"/>
</dbReference>
<evidence type="ECO:0000256" key="1">
    <source>
        <dbReference type="ARBA" id="ARBA00022857"/>
    </source>
</evidence>
<evidence type="ECO:0000313" key="3">
    <source>
        <dbReference type="EMBL" id="KAK9419112.1"/>
    </source>
</evidence>
<reference evidence="3 4" key="1">
    <citation type="journal article" date="2024" name="J. Plant Pathol.">
        <title>Sequence and assembly of the genome of Seiridium unicorne, isolate CBS 538.82, causal agent of cypress canker disease.</title>
        <authorList>
            <person name="Scali E."/>
            <person name="Rocca G.D."/>
            <person name="Danti R."/>
            <person name="Garbelotto M."/>
            <person name="Barberini S."/>
            <person name="Baroncelli R."/>
            <person name="Emiliani G."/>
        </authorList>
    </citation>
    <scope>NUCLEOTIDE SEQUENCE [LARGE SCALE GENOMIC DNA]</scope>
    <source>
        <strain evidence="3 4">BM-138-508</strain>
    </source>
</reference>
<keyword evidence="4" id="KW-1185">Reference proteome</keyword>
<dbReference type="InterPro" id="IPR051609">
    <property type="entry name" value="NmrA/Isoflavone_reductase-like"/>
</dbReference>
<evidence type="ECO:0000313" key="4">
    <source>
        <dbReference type="Proteomes" id="UP001408356"/>
    </source>
</evidence>
<dbReference type="Proteomes" id="UP001408356">
    <property type="component" value="Unassembled WGS sequence"/>
</dbReference>
<keyword evidence="1" id="KW-0521">NADP</keyword>
<dbReference type="SUPFAM" id="SSF51735">
    <property type="entry name" value="NAD(P)-binding Rossmann-fold domains"/>
    <property type="match status" value="1"/>
</dbReference>
<dbReference type="PANTHER" id="PTHR47706:SF9">
    <property type="entry name" value="NMRA-LIKE DOMAIN-CONTAINING PROTEIN-RELATED"/>
    <property type="match status" value="1"/>
</dbReference>
<proteinExistence type="predicted"/>
<sequence>MSYNQVVLVGVSEGNLGGLTLSAFVNSALEVSAVVRRELKAVFQETIHVIRTDFTPESLAKAFKGKNAVINMLPIVRLADQIVILEATITAEDRSSIRTALLIDGGNVPFTTSNARQMNRAMVAVLAHLDETTNKLVFVESFTTTQLEMLQAAEKATGTKWPASHLSSDELRAEGCKATGEGNFEVGGGKVIGAAVFGKAALEDHTILELQSGVHSWSSRKRMLRKLWHMPLTNT</sequence>
<dbReference type="PANTHER" id="PTHR47706">
    <property type="entry name" value="NMRA-LIKE FAMILY PROTEIN"/>
    <property type="match status" value="1"/>
</dbReference>
<evidence type="ECO:0000256" key="2">
    <source>
        <dbReference type="ARBA" id="ARBA00023002"/>
    </source>
</evidence>
<name>A0ABR2UX34_9PEZI</name>